<comment type="caution">
    <text evidence="1">The sequence shown here is derived from an EMBL/GenBank/DDBJ whole genome shotgun (WGS) entry which is preliminary data.</text>
</comment>
<evidence type="ECO:0008006" key="3">
    <source>
        <dbReference type="Google" id="ProtNLM"/>
    </source>
</evidence>
<dbReference type="OrthoDB" id="893941at2"/>
<evidence type="ECO:0000313" key="1">
    <source>
        <dbReference type="EMBL" id="RSK38432.1"/>
    </source>
</evidence>
<accession>A0A3R9NVC5</accession>
<dbReference type="RefSeq" id="WP_125440651.1">
    <property type="nucleotide sequence ID" value="NZ_RWIU01000012.1"/>
</dbReference>
<keyword evidence="2" id="KW-1185">Reference proteome</keyword>
<gene>
    <name evidence="1" type="ORF">EI293_21680</name>
</gene>
<dbReference type="InterPro" id="IPR057705">
    <property type="entry name" value="DUF7945"/>
</dbReference>
<evidence type="ECO:0000313" key="2">
    <source>
        <dbReference type="Proteomes" id="UP000270291"/>
    </source>
</evidence>
<dbReference type="Pfam" id="PF25656">
    <property type="entry name" value="DUF7945"/>
    <property type="match status" value="1"/>
</dbReference>
<proteinExistence type="predicted"/>
<reference evidence="1 2" key="1">
    <citation type="submission" date="2018-12" db="EMBL/GenBank/DDBJ databases">
        <authorList>
            <person name="Feng G."/>
            <person name="Zhu H."/>
        </authorList>
    </citation>
    <scope>NUCLEOTIDE SEQUENCE [LARGE SCALE GENOMIC DNA]</scope>
    <source>
        <strain evidence="1 2">LMG 26000</strain>
    </source>
</reference>
<organism evidence="1 2">
    <name type="scientific">Hymenobacter perfusus</name>
    <dbReference type="NCBI Taxonomy" id="1236770"/>
    <lineage>
        <taxon>Bacteria</taxon>
        <taxon>Pseudomonadati</taxon>
        <taxon>Bacteroidota</taxon>
        <taxon>Cytophagia</taxon>
        <taxon>Cytophagales</taxon>
        <taxon>Hymenobacteraceae</taxon>
        <taxon>Hymenobacter</taxon>
    </lineage>
</organism>
<dbReference type="AlphaFoldDB" id="A0A3R9NVC5"/>
<name>A0A3R9NVC5_9BACT</name>
<protein>
    <recommendedName>
        <fullName evidence="3">Colicin D immunity protein domain-containing protein</fullName>
    </recommendedName>
</protein>
<dbReference type="EMBL" id="RWIU01000012">
    <property type="protein sequence ID" value="RSK38432.1"/>
    <property type="molecule type" value="Genomic_DNA"/>
</dbReference>
<dbReference type="Proteomes" id="UP000270291">
    <property type="component" value="Unassembled WGS sequence"/>
</dbReference>
<sequence length="120" mass="13443">MMEDASWTTRVVAAIKDVADTSFQQRAWLGAGPEMSSFVETYCTLYDDNNFDGFLAQPAWEETGLNDAVRQEMVRLDQLFQAYQEPGSDAEILVDPKWQEVTQQAQQVLRTISAEATTAG</sequence>